<protein>
    <submittedName>
        <fullName evidence="3">Uncharacterized protein</fullName>
    </submittedName>
</protein>
<organism evidence="3 4">
    <name type="scientific">Nephila pilipes</name>
    <name type="common">Giant wood spider</name>
    <name type="synonym">Nephila maculata</name>
    <dbReference type="NCBI Taxonomy" id="299642"/>
    <lineage>
        <taxon>Eukaryota</taxon>
        <taxon>Metazoa</taxon>
        <taxon>Ecdysozoa</taxon>
        <taxon>Arthropoda</taxon>
        <taxon>Chelicerata</taxon>
        <taxon>Arachnida</taxon>
        <taxon>Araneae</taxon>
        <taxon>Araneomorphae</taxon>
        <taxon>Entelegynae</taxon>
        <taxon>Araneoidea</taxon>
        <taxon>Nephilidae</taxon>
        <taxon>Nephila</taxon>
    </lineage>
</organism>
<reference evidence="3" key="1">
    <citation type="submission" date="2020-08" db="EMBL/GenBank/DDBJ databases">
        <title>Multicomponent nature underlies the extraordinary mechanical properties of spider dragline silk.</title>
        <authorList>
            <person name="Kono N."/>
            <person name="Nakamura H."/>
            <person name="Mori M."/>
            <person name="Yoshida Y."/>
            <person name="Ohtoshi R."/>
            <person name="Malay A.D."/>
            <person name="Moran D.A.P."/>
            <person name="Tomita M."/>
            <person name="Numata K."/>
            <person name="Arakawa K."/>
        </authorList>
    </citation>
    <scope>NUCLEOTIDE SEQUENCE</scope>
</reference>
<sequence>MWFFFEDAFLTNHTQAPSLHERVACGEAPPTHWLSNDPSHRISDFPDNSLPSHKRRREERGVLHFLFISFFGFFCGYSSAESRRHIA</sequence>
<name>A0A8X6T9Z7_NEPPI</name>
<evidence type="ECO:0000256" key="2">
    <source>
        <dbReference type="SAM" id="Phobius"/>
    </source>
</evidence>
<evidence type="ECO:0000256" key="1">
    <source>
        <dbReference type="SAM" id="MobiDB-lite"/>
    </source>
</evidence>
<feature type="transmembrane region" description="Helical" evidence="2">
    <location>
        <begin position="62"/>
        <end position="80"/>
    </location>
</feature>
<keyword evidence="2" id="KW-1133">Transmembrane helix</keyword>
<accession>A0A8X6T9Z7</accession>
<keyword evidence="2" id="KW-0812">Transmembrane</keyword>
<keyword evidence="4" id="KW-1185">Reference proteome</keyword>
<dbReference type="AlphaFoldDB" id="A0A8X6T9Z7"/>
<dbReference type="EMBL" id="BMAW01004299">
    <property type="protein sequence ID" value="GFS88034.1"/>
    <property type="molecule type" value="Genomic_DNA"/>
</dbReference>
<gene>
    <name evidence="3" type="ORF">NPIL_614281</name>
</gene>
<feature type="region of interest" description="Disordered" evidence="1">
    <location>
        <begin position="31"/>
        <end position="50"/>
    </location>
</feature>
<comment type="caution">
    <text evidence="3">The sequence shown here is derived from an EMBL/GenBank/DDBJ whole genome shotgun (WGS) entry which is preliminary data.</text>
</comment>
<evidence type="ECO:0000313" key="3">
    <source>
        <dbReference type="EMBL" id="GFS88034.1"/>
    </source>
</evidence>
<evidence type="ECO:0000313" key="4">
    <source>
        <dbReference type="Proteomes" id="UP000887013"/>
    </source>
</evidence>
<dbReference type="Proteomes" id="UP000887013">
    <property type="component" value="Unassembled WGS sequence"/>
</dbReference>
<proteinExistence type="predicted"/>
<keyword evidence="2" id="KW-0472">Membrane</keyword>